<sequence length="453" mass="51689">MFDKKLLATLRLHNSSITSIETFYLPSSLNCKLGESDVKQFPLFNPSFITADESGILIWWNITTRRPLGIWKAHDDVILTVKQLGLKWHSSSVSNANVPETNDSFGQLLTHSKDGTIKIWKLIDILNYESLEFTYTGLLKKQLSDDICRVMPPLLFQMPVNNLNFSNIDINFTGFLITPATIESEGFDIYVLDITQQEEHKKLRRLVNNYQLRNDSENETVDHEVKTDLTKRKGTGVIMKIIWLNEDQFAIGFESGELAIFRLSSNLGEFIVENKLKNDMLVGNPITAISFDRIQNRLLWASTGSKLCILNILELTPFVVELKHKGVSDIAVDSSSVGLITWDGYVRFYDYCDDGTLRFASKTRRRAPAISTSKEAIEFNDENTRINAMDIQRASVIKFTMKQVDPAQNKLAKVFYTNGRCKNVVKRNRENIYGEQWMFVGYHDGNVSINSII</sequence>
<dbReference type="SUPFAM" id="SSF50978">
    <property type="entry name" value="WD40 repeat-like"/>
    <property type="match status" value="1"/>
</dbReference>
<evidence type="ECO:0000256" key="1">
    <source>
        <dbReference type="ARBA" id="ARBA00022574"/>
    </source>
</evidence>
<dbReference type="OrthoDB" id="7668193at2759"/>
<keyword evidence="3" id="KW-0156">Chromatin regulator</keyword>
<protein>
    <recommendedName>
        <fullName evidence="6">ASTRA-associated protein 1</fullName>
    </recommendedName>
</protein>
<evidence type="ECO:0000256" key="5">
    <source>
        <dbReference type="ARBA" id="ARBA00037931"/>
    </source>
</evidence>
<dbReference type="Gene3D" id="2.130.10.10">
    <property type="entry name" value="YVTN repeat-like/Quinoprotein amine dehydrogenase"/>
    <property type="match status" value="2"/>
</dbReference>
<evidence type="ECO:0000256" key="6">
    <source>
        <dbReference type="ARBA" id="ARBA00040563"/>
    </source>
</evidence>
<dbReference type="InterPro" id="IPR036322">
    <property type="entry name" value="WD40_repeat_dom_sf"/>
</dbReference>
<name>A0A4T0X4C4_9ASCO</name>
<keyword evidence="8" id="KW-1185">Reference proteome</keyword>
<accession>A0A4T0X4C4</accession>
<comment type="caution">
    <text evidence="7">The sequence shown here is derived from an EMBL/GenBank/DDBJ whole genome shotgun (WGS) entry which is preliminary data.</text>
</comment>
<evidence type="ECO:0000313" key="7">
    <source>
        <dbReference type="EMBL" id="TID30291.1"/>
    </source>
</evidence>
<keyword evidence="1" id="KW-0853">WD repeat</keyword>
<comment type="similarity">
    <text evidence="5">Belongs to the WD repeat ASA1 family.</text>
</comment>
<dbReference type="InterPro" id="IPR015943">
    <property type="entry name" value="WD40/YVTN_repeat-like_dom_sf"/>
</dbReference>
<reference evidence="7 8" key="1">
    <citation type="journal article" date="2019" name="Front. Genet.">
        <title>Whole-Genome Sequencing of the Opportunistic Yeast Pathogen Candida inconspicua Uncovers Its Hybrid Origin.</title>
        <authorList>
            <person name="Mixao V."/>
            <person name="Hansen A.P."/>
            <person name="Saus E."/>
            <person name="Boekhout T."/>
            <person name="Lass-Florl C."/>
            <person name="Gabaldon T."/>
        </authorList>
    </citation>
    <scope>NUCLEOTIDE SEQUENCE [LARGE SCALE GENOMIC DNA]</scope>
    <source>
        <strain evidence="7 8">CBS 180</strain>
    </source>
</reference>
<dbReference type="PANTHER" id="PTHR19854">
    <property type="entry name" value="TRANSDUCIN BETA-LIKE 3"/>
    <property type="match status" value="1"/>
</dbReference>
<evidence type="ECO:0000256" key="3">
    <source>
        <dbReference type="ARBA" id="ARBA00022853"/>
    </source>
</evidence>
<evidence type="ECO:0000256" key="2">
    <source>
        <dbReference type="ARBA" id="ARBA00022737"/>
    </source>
</evidence>
<comment type="function">
    <text evidence="4">Component of the ASTRA complex involved in chromatin remodeling.</text>
</comment>
<dbReference type="GO" id="GO:0006325">
    <property type="term" value="P:chromatin organization"/>
    <property type="evidence" value="ECO:0007669"/>
    <property type="project" value="UniProtKB-KW"/>
</dbReference>
<dbReference type="PANTHER" id="PTHR19854:SF1">
    <property type="entry name" value="GUANINE NUCLEOTIDE-BINDING PROTEIN SUBUNIT BETA-LIKE PROTEIN 1"/>
    <property type="match status" value="1"/>
</dbReference>
<keyword evidence="2" id="KW-0677">Repeat</keyword>
<dbReference type="Proteomes" id="UP000307173">
    <property type="component" value="Unassembled WGS sequence"/>
</dbReference>
<proteinExistence type="inferred from homology"/>
<dbReference type="STRING" id="52247.A0A4T0X4C4"/>
<dbReference type="AlphaFoldDB" id="A0A4T0X4C4"/>
<evidence type="ECO:0000313" key="8">
    <source>
        <dbReference type="Proteomes" id="UP000307173"/>
    </source>
</evidence>
<gene>
    <name evidence="7" type="ORF">CANINC_001171</name>
</gene>
<dbReference type="EMBL" id="SELW01000166">
    <property type="protein sequence ID" value="TID30291.1"/>
    <property type="molecule type" value="Genomic_DNA"/>
</dbReference>
<organism evidence="7 8">
    <name type="scientific">Pichia inconspicua</name>
    <dbReference type="NCBI Taxonomy" id="52247"/>
    <lineage>
        <taxon>Eukaryota</taxon>
        <taxon>Fungi</taxon>
        <taxon>Dikarya</taxon>
        <taxon>Ascomycota</taxon>
        <taxon>Saccharomycotina</taxon>
        <taxon>Pichiomycetes</taxon>
        <taxon>Pichiales</taxon>
        <taxon>Pichiaceae</taxon>
        <taxon>Pichia</taxon>
    </lineage>
</organism>
<evidence type="ECO:0000256" key="4">
    <source>
        <dbReference type="ARBA" id="ARBA00037338"/>
    </source>
</evidence>